<dbReference type="GO" id="GO:0016020">
    <property type="term" value="C:membrane"/>
    <property type="evidence" value="ECO:0007669"/>
    <property type="project" value="GOC"/>
</dbReference>
<dbReference type="GO" id="GO:0008758">
    <property type="term" value="F:UDP-2,3-diacylglucosamine hydrolase activity"/>
    <property type="evidence" value="ECO:0007669"/>
    <property type="project" value="TreeGrafter"/>
</dbReference>
<dbReference type="GO" id="GO:0046872">
    <property type="term" value="F:metal ion binding"/>
    <property type="evidence" value="ECO:0007669"/>
    <property type="project" value="UniProtKB-KW"/>
</dbReference>
<dbReference type="Pfam" id="PF00149">
    <property type="entry name" value="Metallophos"/>
    <property type="match status" value="1"/>
</dbReference>
<evidence type="ECO:0000313" key="5">
    <source>
        <dbReference type="Proteomes" id="UP000634206"/>
    </source>
</evidence>
<keyword evidence="5" id="KW-1185">Reference proteome</keyword>
<feature type="domain" description="Calcineurin-like phosphoesterase" evidence="3">
    <location>
        <begin position="58"/>
        <end position="219"/>
    </location>
</feature>
<dbReference type="CDD" id="cd07385">
    <property type="entry name" value="MPP_YkuE_C"/>
    <property type="match status" value="1"/>
</dbReference>
<comment type="caution">
    <text evidence="4">The sequence shown here is derived from an EMBL/GenBank/DDBJ whole genome shotgun (WGS) entry which is preliminary data.</text>
</comment>
<dbReference type="RefSeq" id="WP_309488390.1">
    <property type="nucleotide sequence ID" value="NZ_JAENIG010000001.1"/>
</dbReference>
<dbReference type="Gene3D" id="3.60.21.10">
    <property type="match status" value="1"/>
</dbReference>
<evidence type="ECO:0000256" key="2">
    <source>
        <dbReference type="ARBA" id="ARBA00022801"/>
    </source>
</evidence>
<keyword evidence="2" id="KW-0378">Hydrolase</keyword>
<accession>A0AAE2SAF5</accession>
<evidence type="ECO:0000259" key="3">
    <source>
        <dbReference type="Pfam" id="PF00149"/>
    </source>
</evidence>
<dbReference type="InterPro" id="IPR029052">
    <property type="entry name" value="Metallo-depent_PP-like"/>
</dbReference>
<dbReference type="InterPro" id="IPR004843">
    <property type="entry name" value="Calcineurin-like_PHP"/>
</dbReference>
<organism evidence="4 5">
    <name type="scientific">Oceaniferula flava</name>
    <dbReference type="NCBI Taxonomy" id="2800421"/>
    <lineage>
        <taxon>Bacteria</taxon>
        <taxon>Pseudomonadati</taxon>
        <taxon>Verrucomicrobiota</taxon>
        <taxon>Verrucomicrobiia</taxon>
        <taxon>Verrucomicrobiales</taxon>
        <taxon>Verrucomicrobiaceae</taxon>
        <taxon>Oceaniferula</taxon>
    </lineage>
</organism>
<dbReference type="PANTHER" id="PTHR31302:SF31">
    <property type="entry name" value="PHOSPHODIESTERASE YAEI"/>
    <property type="match status" value="1"/>
</dbReference>
<dbReference type="PANTHER" id="PTHR31302">
    <property type="entry name" value="TRANSMEMBRANE PROTEIN WITH METALLOPHOSPHOESTERASE DOMAIN-RELATED"/>
    <property type="match status" value="1"/>
</dbReference>
<sequence>MSEKKGSVFNRRNFIRASVLGSIGAYSYARWVEPGWLTITEKDIVLPKLPPALDGVVIAQLTDFHFQPDRDESLIADAVAAVNAHQPDLIALTGDFITESSKVFSPLMQVLSGLEAKHGIYGVMGNHDGWSQRPGFYRQGFQEVGMEFLTNRGSRIELRGESLFITGTDSVWSGKVDAAACWKGHRDEPVLSLVHEPDVFDHLRPNHRIDLQLSGHTHGGQCRVPLIGYAPVKVRYGRNYIYGEYARDDSKIFVSRGLGTVGQRVRFACAPEVAILTLRSA</sequence>
<gene>
    <name evidence="4" type="ORF">JIN83_02370</name>
</gene>
<dbReference type="InterPro" id="IPR051158">
    <property type="entry name" value="Metallophosphoesterase_sf"/>
</dbReference>
<reference evidence="4" key="1">
    <citation type="submission" date="2021-01" db="EMBL/GenBank/DDBJ databases">
        <title>Modified the classification status of verrucomicrobia.</title>
        <authorList>
            <person name="Feng X."/>
        </authorList>
    </citation>
    <scope>NUCLEOTIDE SEQUENCE</scope>
    <source>
        <strain evidence="4">5K15</strain>
    </source>
</reference>
<evidence type="ECO:0000256" key="1">
    <source>
        <dbReference type="ARBA" id="ARBA00022723"/>
    </source>
</evidence>
<dbReference type="Proteomes" id="UP000634206">
    <property type="component" value="Unassembled WGS sequence"/>
</dbReference>
<keyword evidence="1" id="KW-0479">Metal-binding</keyword>
<proteinExistence type="predicted"/>
<name>A0AAE2SAF5_9BACT</name>
<protein>
    <submittedName>
        <fullName evidence="4">Metallophosphoesterase</fullName>
    </submittedName>
</protein>
<dbReference type="EMBL" id="JAENIG010000001">
    <property type="protein sequence ID" value="MBK1853792.1"/>
    <property type="molecule type" value="Genomic_DNA"/>
</dbReference>
<dbReference type="SUPFAM" id="SSF56300">
    <property type="entry name" value="Metallo-dependent phosphatases"/>
    <property type="match status" value="1"/>
</dbReference>
<evidence type="ECO:0000313" key="4">
    <source>
        <dbReference type="EMBL" id="MBK1853792.1"/>
    </source>
</evidence>
<dbReference type="AlphaFoldDB" id="A0AAE2SAF5"/>
<dbReference type="GO" id="GO:0009245">
    <property type="term" value="P:lipid A biosynthetic process"/>
    <property type="evidence" value="ECO:0007669"/>
    <property type="project" value="TreeGrafter"/>
</dbReference>